<dbReference type="STRING" id="437022.CC99x_01481"/>
<feature type="domain" description="CRM" evidence="3">
    <location>
        <begin position="1"/>
        <end position="93"/>
    </location>
</feature>
<dbReference type="EMBL" id="LKHV01000006">
    <property type="protein sequence ID" value="KRG18594.1"/>
    <property type="molecule type" value="Genomic_DNA"/>
</dbReference>
<dbReference type="AlphaFoldDB" id="A0A0Q9YM79"/>
<dbReference type="SUPFAM" id="SSF75471">
    <property type="entry name" value="YhbY-like"/>
    <property type="match status" value="1"/>
</dbReference>
<dbReference type="InterPro" id="IPR001890">
    <property type="entry name" value="RNA-binding_CRM"/>
</dbReference>
<dbReference type="Gene3D" id="3.30.110.60">
    <property type="entry name" value="YhbY-like"/>
    <property type="match status" value="1"/>
</dbReference>
<dbReference type="GO" id="GO:0003723">
    <property type="term" value="F:RNA binding"/>
    <property type="evidence" value="ECO:0007669"/>
    <property type="project" value="UniProtKB-UniRule"/>
</dbReference>
<accession>A0A0Q9YM79</accession>
<dbReference type="PATRIC" id="fig|1590042.3.peg.1505"/>
<dbReference type="PANTHER" id="PTHR40065">
    <property type="entry name" value="RNA-BINDING PROTEIN YHBY"/>
    <property type="match status" value="1"/>
</dbReference>
<evidence type="ECO:0000259" key="3">
    <source>
        <dbReference type="PROSITE" id="PS51295"/>
    </source>
</evidence>
<evidence type="ECO:0000256" key="1">
    <source>
        <dbReference type="ARBA" id="ARBA00022884"/>
    </source>
</evidence>
<evidence type="ECO:0000256" key="2">
    <source>
        <dbReference type="PROSITE-ProRule" id="PRU00626"/>
    </source>
</evidence>
<evidence type="ECO:0000313" key="4">
    <source>
        <dbReference type="EMBL" id="KRG18594.1"/>
    </source>
</evidence>
<reference evidence="4" key="1">
    <citation type="submission" date="2015-09" db="EMBL/GenBank/DDBJ databases">
        <title>Draft Genome Sequences of Two Novel Amoeba-resistant Intranuclear Bacteria, Candidatus Berkiella cookevillensis and Candidatus Berkiella aquae.</title>
        <authorList>
            <person name="Mehari Y.T."/>
            <person name="Arivett B.A."/>
            <person name="Farone A.L."/>
            <person name="Gunderson J.H."/>
            <person name="Farone M.B."/>
        </authorList>
    </citation>
    <scope>NUCLEOTIDE SEQUENCE [LARGE SCALE GENOMIC DNA]</scope>
    <source>
        <strain evidence="4">CC99</strain>
    </source>
</reference>
<dbReference type="Pfam" id="PF01985">
    <property type="entry name" value="CRS1_YhbY"/>
    <property type="match status" value="1"/>
</dbReference>
<dbReference type="InterPro" id="IPR035920">
    <property type="entry name" value="YhbY-like_sf"/>
</dbReference>
<dbReference type="PANTHER" id="PTHR40065:SF3">
    <property type="entry name" value="RNA-BINDING PROTEIN YHBY"/>
    <property type="match status" value="1"/>
</dbReference>
<dbReference type="PROSITE" id="PS51295">
    <property type="entry name" value="CRM"/>
    <property type="match status" value="1"/>
</dbReference>
<proteinExistence type="predicted"/>
<sequence length="93" mass="10697">MMLTRSFQKTLIAKAHSLKPVVQLGQNGLTPAVHDEIDVQLLKHELIKIKLNVQDKEAFEELVRLIPEKHQAFCIQSIGRTIVLYKENPNLRK</sequence>
<protein>
    <submittedName>
        <fullName evidence="4">RNA-binding protein YhbY</fullName>
    </submittedName>
</protein>
<name>A0A0Q9YM79_9GAMM</name>
<keyword evidence="1 2" id="KW-0694">RNA-binding</keyword>
<gene>
    <name evidence="4" type="primary">yhbY</name>
    <name evidence="4" type="ORF">CC99x_01481</name>
</gene>
<dbReference type="InterPro" id="IPR051925">
    <property type="entry name" value="RNA-binding_domain"/>
</dbReference>
<comment type="caution">
    <text evidence="4">The sequence shown here is derived from an EMBL/GenBank/DDBJ whole genome shotgun (WGS) entry which is preliminary data.</text>
</comment>
<dbReference type="SMART" id="SM01103">
    <property type="entry name" value="CRS1_YhbY"/>
    <property type="match status" value="1"/>
</dbReference>
<organism evidence="4">
    <name type="scientific">Candidatus Berkiella cookevillensis</name>
    <dbReference type="NCBI Taxonomy" id="437022"/>
    <lineage>
        <taxon>Bacteria</taxon>
        <taxon>Pseudomonadati</taxon>
        <taxon>Pseudomonadota</taxon>
        <taxon>Gammaproteobacteria</taxon>
        <taxon>Candidatus Berkiellales</taxon>
        <taxon>Candidatus Berkiellaceae</taxon>
        <taxon>Candidatus Berkiella</taxon>
    </lineage>
</organism>
<dbReference type="RefSeq" id="WP_077065419.1">
    <property type="nucleotide sequence ID" value="NZ_LKHV02000001.1"/>
</dbReference>